<accession>A0A521BX41</accession>
<feature type="domain" description="FIST" evidence="1">
    <location>
        <begin position="30"/>
        <end position="221"/>
    </location>
</feature>
<dbReference type="SMART" id="SM00897">
    <property type="entry name" value="FIST"/>
    <property type="match status" value="1"/>
</dbReference>
<dbReference type="InterPro" id="IPR019494">
    <property type="entry name" value="FIST_C"/>
</dbReference>
<dbReference type="SMART" id="SM01204">
    <property type="entry name" value="FIST_C"/>
    <property type="match status" value="1"/>
</dbReference>
<dbReference type="AlphaFoldDB" id="A0A521BX41"/>
<dbReference type="InterPro" id="IPR013702">
    <property type="entry name" value="FIST_domain_N"/>
</dbReference>
<sequence length="378" mass="43894">MIATVNCSKENSLYFALKELKEKVSNLKTNFDFFIFAIHPKYGYEDVTYFINKFFKTDNWIAFHALDAFSNTEIVEGISLLSLKFEKNGRIGKFLVENIEEQSALERTADYLNRNTGKLHLIFSGLCEHNMGYFIENLSNLLNYSYVNNIIGGLSSGFENDGEVLTYQFTENKVIKNGFVILSFDNFDFEIGISLGFRPYGIAYTIEDASGYRIYKTDDGKNFSYLVQNLMKGVENDVRNLWYSPINILDEKDGYVATMRTFRKVEKDYVEFYGPVKKGQKFKFSYGDKDEILEEDRRVALKVKKSIRYPDVILNFSCTARQFVLEDLNYVENEIYTQVLNAPLFGFFTYGEIGPDKFFKSLKFYNQTSLLVALREKQ</sequence>
<evidence type="ECO:0000259" key="1">
    <source>
        <dbReference type="SMART" id="SM00897"/>
    </source>
</evidence>
<name>A0A521BX41_9BACT</name>
<feature type="domain" description="FIST C-domain" evidence="2">
    <location>
        <begin position="211"/>
        <end position="356"/>
    </location>
</feature>
<dbReference type="PANTHER" id="PTHR40252:SF2">
    <property type="entry name" value="BLR0328 PROTEIN"/>
    <property type="match status" value="1"/>
</dbReference>
<reference evidence="3 4" key="1">
    <citation type="submission" date="2017-05" db="EMBL/GenBank/DDBJ databases">
        <authorList>
            <person name="Varghese N."/>
            <person name="Submissions S."/>
        </authorList>
    </citation>
    <scope>NUCLEOTIDE SEQUENCE [LARGE SCALE GENOMIC DNA]</scope>
    <source>
        <strain evidence="3 4">DSM 16304</strain>
    </source>
</reference>
<dbReference type="EMBL" id="FXTM01000008">
    <property type="protein sequence ID" value="SMO51739.1"/>
    <property type="molecule type" value="Genomic_DNA"/>
</dbReference>
<evidence type="ECO:0000313" key="3">
    <source>
        <dbReference type="EMBL" id="SMO51739.1"/>
    </source>
</evidence>
<keyword evidence="4" id="KW-1185">Reference proteome</keyword>
<dbReference type="RefSeq" id="WP_142935005.1">
    <property type="nucleotide sequence ID" value="NZ_FXTM01000008.1"/>
</dbReference>
<evidence type="ECO:0000259" key="2">
    <source>
        <dbReference type="SMART" id="SM01204"/>
    </source>
</evidence>
<evidence type="ECO:0000313" key="4">
    <source>
        <dbReference type="Proteomes" id="UP000317315"/>
    </source>
</evidence>
<protein>
    <submittedName>
        <fullName evidence="3">FIST N domain-containing protein</fullName>
    </submittedName>
</protein>
<organism evidence="3 4">
    <name type="scientific">Balnearium lithotrophicum</name>
    <dbReference type="NCBI Taxonomy" id="223788"/>
    <lineage>
        <taxon>Bacteria</taxon>
        <taxon>Pseudomonadati</taxon>
        <taxon>Aquificota</taxon>
        <taxon>Aquificia</taxon>
        <taxon>Desulfurobacteriales</taxon>
        <taxon>Desulfurobacteriaceae</taxon>
        <taxon>Balnearium</taxon>
    </lineage>
</organism>
<dbReference type="OrthoDB" id="11791at2"/>
<gene>
    <name evidence="3" type="ORF">SAMN06269117_10863</name>
</gene>
<proteinExistence type="predicted"/>
<dbReference type="PANTHER" id="PTHR40252">
    <property type="entry name" value="BLR0328 PROTEIN"/>
    <property type="match status" value="1"/>
</dbReference>
<dbReference type="Pfam" id="PF10442">
    <property type="entry name" value="FIST_C"/>
    <property type="match status" value="1"/>
</dbReference>
<dbReference type="Pfam" id="PF08495">
    <property type="entry name" value="FIST"/>
    <property type="match status" value="1"/>
</dbReference>
<dbReference type="Proteomes" id="UP000317315">
    <property type="component" value="Unassembled WGS sequence"/>
</dbReference>